<sequence>MISLKKSTDSLNHAKTHGDIEIKREVERSGEDPFGKQIKLDFAEDSTSRNEKILRFFAAFGLRFKPPNRTNSLR</sequence>
<organism evidence="2 3">
    <name type="scientific">Steinernema carpocapsae</name>
    <name type="common">Entomopathogenic nematode</name>
    <dbReference type="NCBI Taxonomy" id="34508"/>
    <lineage>
        <taxon>Eukaryota</taxon>
        <taxon>Metazoa</taxon>
        <taxon>Ecdysozoa</taxon>
        <taxon>Nematoda</taxon>
        <taxon>Chromadorea</taxon>
        <taxon>Rhabditida</taxon>
        <taxon>Tylenchina</taxon>
        <taxon>Panagrolaimomorpha</taxon>
        <taxon>Strongyloidoidea</taxon>
        <taxon>Steinernematidae</taxon>
        <taxon>Steinernema</taxon>
    </lineage>
</organism>
<reference evidence="2 3" key="1">
    <citation type="journal article" date="2015" name="Genome Biol.">
        <title>Comparative genomics of Steinernema reveals deeply conserved gene regulatory networks.</title>
        <authorList>
            <person name="Dillman A.R."/>
            <person name="Macchietto M."/>
            <person name="Porter C.F."/>
            <person name="Rogers A."/>
            <person name="Williams B."/>
            <person name="Antoshechkin I."/>
            <person name="Lee M.M."/>
            <person name="Goodwin Z."/>
            <person name="Lu X."/>
            <person name="Lewis E.E."/>
            <person name="Goodrich-Blair H."/>
            <person name="Stock S.P."/>
            <person name="Adams B.J."/>
            <person name="Sternberg P.W."/>
            <person name="Mortazavi A."/>
        </authorList>
    </citation>
    <scope>NUCLEOTIDE SEQUENCE [LARGE SCALE GENOMIC DNA]</scope>
    <source>
        <strain evidence="2 3">ALL</strain>
    </source>
</reference>
<evidence type="ECO:0000313" key="3">
    <source>
        <dbReference type="Proteomes" id="UP000298663"/>
    </source>
</evidence>
<comment type="caution">
    <text evidence="2">The sequence shown here is derived from an EMBL/GenBank/DDBJ whole genome shotgun (WGS) entry which is preliminary data.</text>
</comment>
<protein>
    <submittedName>
        <fullName evidence="2">Uncharacterized protein</fullName>
    </submittedName>
</protein>
<dbReference type="Proteomes" id="UP000298663">
    <property type="component" value="Unassembled WGS sequence"/>
</dbReference>
<feature type="region of interest" description="Disordered" evidence="1">
    <location>
        <begin position="1"/>
        <end position="30"/>
    </location>
</feature>
<reference evidence="2 3" key="2">
    <citation type="journal article" date="2019" name="G3 (Bethesda)">
        <title>Hybrid Assembly of the Genome of the Entomopathogenic Nematode Steinernema carpocapsae Identifies the X-Chromosome.</title>
        <authorList>
            <person name="Serra L."/>
            <person name="Macchietto M."/>
            <person name="Macias-Munoz A."/>
            <person name="McGill C.J."/>
            <person name="Rodriguez I.M."/>
            <person name="Rodriguez B."/>
            <person name="Murad R."/>
            <person name="Mortazavi A."/>
        </authorList>
    </citation>
    <scope>NUCLEOTIDE SEQUENCE [LARGE SCALE GENOMIC DNA]</scope>
    <source>
        <strain evidence="2 3">ALL</strain>
    </source>
</reference>
<proteinExistence type="predicted"/>
<dbReference type="EMBL" id="AZBU02000004">
    <property type="protein sequence ID" value="TKR80714.1"/>
    <property type="molecule type" value="Genomic_DNA"/>
</dbReference>
<accession>A0A4U5NDB8</accession>
<feature type="compositionally biased region" description="Basic and acidic residues" evidence="1">
    <location>
        <begin position="16"/>
        <end position="30"/>
    </location>
</feature>
<evidence type="ECO:0000256" key="1">
    <source>
        <dbReference type="SAM" id="MobiDB-lite"/>
    </source>
</evidence>
<name>A0A4U5NDB8_STECR</name>
<keyword evidence="3" id="KW-1185">Reference proteome</keyword>
<dbReference type="AlphaFoldDB" id="A0A4U5NDB8"/>
<gene>
    <name evidence="2" type="ORF">L596_014741</name>
</gene>
<evidence type="ECO:0000313" key="2">
    <source>
        <dbReference type="EMBL" id="TKR80714.1"/>
    </source>
</evidence>